<sequence>MCASFAGYAEFQLPEPTHPDCSNVQIVFEDSTQQRPKPKRRKRSQRSLSDSVPQSEGQWQSSRVAFGLDTPENILDKATQLRNLDLNRNTGARLEIWQVLVVIAVTVVDSSIGKDTTQILTNIYGHLPTYSTCRQDKAAILRLIGFIDELYSCLEHRAFELLIVLDVSLPTLRSITDKKFHELKTLSQLAYEPKEEIQASAPLYIPFLVWLVRPEYTLDKICDALGTHTLGQHEFERFRTAFNGQKLQPCLLDTLGDYRIPRIATNADKQLTGGLTPDDAPLTLPGSITSSDLSNVQTPPGLPEDGQLDDLPGGLDWSDIIDYEKYVATINISIAGYTTFDLSAELQHEVSRAGETKIGPITRIKKPGLSCVQYDWTEAIWKVVDKVCDYLTEQLGVLDQTDICTRVSYIEHDFGPARIEPDCLGIFIPTQVSPKSVYVSISSSELSSSKFDNRIAWRASRGLLLEQGATLSTTRRISYFAINIPLK</sequence>
<evidence type="ECO:0000256" key="1">
    <source>
        <dbReference type="SAM" id="MobiDB-lite"/>
    </source>
</evidence>
<proteinExistence type="predicted"/>
<feature type="compositionally biased region" description="Polar residues" evidence="1">
    <location>
        <begin position="48"/>
        <end position="60"/>
    </location>
</feature>
<evidence type="ECO:0000313" key="2">
    <source>
        <dbReference type="EMBL" id="KAH6881090.1"/>
    </source>
</evidence>
<reference evidence="2 3" key="1">
    <citation type="journal article" date="2021" name="Nat. Commun.">
        <title>Genetic determinants of endophytism in the Arabidopsis root mycobiome.</title>
        <authorList>
            <person name="Mesny F."/>
            <person name="Miyauchi S."/>
            <person name="Thiergart T."/>
            <person name="Pickel B."/>
            <person name="Atanasova L."/>
            <person name="Karlsson M."/>
            <person name="Huettel B."/>
            <person name="Barry K.W."/>
            <person name="Haridas S."/>
            <person name="Chen C."/>
            <person name="Bauer D."/>
            <person name="Andreopoulos W."/>
            <person name="Pangilinan J."/>
            <person name="LaButti K."/>
            <person name="Riley R."/>
            <person name="Lipzen A."/>
            <person name="Clum A."/>
            <person name="Drula E."/>
            <person name="Henrissat B."/>
            <person name="Kohler A."/>
            <person name="Grigoriev I.V."/>
            <person name="Martin F.M."/>
            <person name="Hacquard S."/>
        </authorList>
    </citation>
    <scope>NUCLEOTIDE SEQUENCE [LARGE SCALE GENOMIC DNA]</scope>
    <source>
        <strain evidence="2 3">MPI-CAGE-CH-0241</strain>
    </source>
</reference>
<dbReference type="AlphaFoldDB" id="A0A9P8VWP8"/>
<protein>
    <submittedName>
        <fullName evidence="2">Uncharacterized protein</fullName>
    </submittedName>
</protein>
<feature type="compositionally biased region" description="Basic residues" evidence="1">
    <location>
        <begin position="36"/>
        <end position="45"/>
    </location>
</feature>
<comment type="caution">
    <text evidence="2">The sequence shown here is derived from an EMBL/GenBank/DDBJ whole genome shotgun (WGS) entry which is preliminary data.</text>
</comment>
<gene>
    <name evidence="2" type="ORF">B0T10DRAFT_551379</name>
</gene>
<keyword evidence="3" id="KW-1185">Reference proteome</keyword>
<dbReference type="Proteomes" id="UP000777438">
    <property type="component" value="Unassembled WGS sequence"/>
</dbReference>
<feature type="region of interest" description="Disordered" evidence="1">
    <location>
        <begin position="30"/>
        <end position="60"/>
    </location>
</feature>
<dbReference type="OrthoDB" id="5088056at2759"/>
<evidence type="ECO:0000313" key="3">
    <source>
        <dbReference type="Proteomes" id="UP000777438"/>
    </source>
</evidence>
<organism evidence="2 3">
    <name type="scientific">Thelonectria olida</name>
    <dbReference type="NCBI Taxonomy" id="1576542"/>
    <lineage>
        <taxon>Eukaryota</taxon>
        <taxon>Fungi</taxon>
        <taxon>Dikarya</taxon>
        <taxon>Ascomycota</taxon>
        <taxon>Pezizomycotina</taxon>
        <taxon>Sordariomycetes</taxon>
        <taxon>Hypocreomycetidae</taxon>
        <taxon>Hypocreales</taxon>
        <taxon>Nectriaceae</taxon>
        <taxon>Thelonectria</taxon>
    </lineage>
</organism>
<accession>A0A9P8VWP8</accession>
<name>A0A9P8VWP8_9HYPO</name>
<dbReference type="EMBL" id="JAGPYM010000024">
    <property type="protein sequence ID" value="KAH6881090.1"/>
    <property type="molecule type" value="Genomic_DNA"/>
</dbReference>